<dbReference type="Proteomes" id="UP000019494">
    <property type="component" value="Unassembled WGS sequence"/>
</dbReference>
<name>W9GKJ0_9MICO</name>
<feature type="domain" description="Potassium channel" evidence="2">
    <location>
        <begin position="79"/>
        <end position="162"/>
    </location>
</feature>
<keyword evidence="1" id="KW-1133">Transmembrane helix</keyword>
<dbReference type="OrthoDB" id="8477930at2"/>
<feature type="transmembrane region" description="Helical" evidence="1">
    <location>
        <begin position="110"/>
        <end position="131"/>
    </location>
</feature>
<dbReference type="Gene3D" id="1.10.287.70">
    <property type="match status" value="1"/>
</dbReference>
<evidence type="ECO:0000313" key="4">
    <source>
        <dbReference type="Proteomes" id="UP000019494"/>
    </source>
</evidence>
<evidence type="ECO:0000259" key="2">
    <source>
        <dbReference type="Pfam" id="PF07885"/>
    </source>
</evidence>
<dbReference type="AlphaFoldDB" id="W9GKJ0"/>
<dbReference type="SUPFAM" id="SSF81324">
    <property type="entry name" value="Voltage-gated potassium channels"/>
    <property type="match status" value="1"/>
</dbReference>
<protein>
    <submittedName>
        <fullName evidence="3">Ion transport 2 domain protein</fullName>
    </submittedName>
</protein>
<keyword evidence="1" id="KW-0812">Transmembrane</keyword>
<comment type="caution">
    <text evidence="3">The sequence shown here is derived from an EMBL/GenBank/DDBJ whole genome shotgun (WGS) entry which is preliminary data.</text>
</comment>
<keyword evidence="1" id="KW-0472">Membrane</keyword>
<dbReference type="Pfam" id="PF07885">
    <property type="entry name" value="Ion_trans_2"/>
    <property type="match status" value="1"/>
</dbReference>
<feature type="transmembrane region" description="Helical" evidence="1">
    <location>
        <begin position="6"/>
        <end position="28"/>
    </location>
</feature>
<accession>W9GKJ0</accession>
<feature type="transmembrane region" description="Helical" evidence="1">
    <location>
        <begin position="138"/>
        <end position="159"/>
    </location>
</feature>
<sequence>MITDLVQWAVGALVVAAVLQDVFSTVLFPGSGHGILRRPLSRWVWRGFRAVAHGLEGERRRDLLAYSGPVQITVNLIVWILLLTVGWALVFHPALGTQIVASNGPTDRGWATALYYSGYALTTLGVGDIVARSDLYRLLTVTEAAIGFATLTMAITYFLSVYSALTQRKVSAGQLHHRTYGTGQAALLLAGLGRDGELPRAADELTTMGGALQHALETHAAYPVLRYFHQRQVYYSLPRMLLVALETETILRSVLDPAHYRQLLASPSLAGLRGAADQLLDSLVPQAAPVPAGQQQAEQWSRRGVDAWEQLRAAGLHVRADADTAAREYVTLRSQWDSRVRRLADTMVYEWSTMEPAH</sequence>
<dbReference type="InterPro" id="IPR013099">
    <property type="entry name" value="K_chnl_dom"/>
</dbReference>
<keyword evidence="4" id="KW-1185">Reference proteome</keyword>
<evidence type="ECO:0000256" key="1">
    <source>
        <dbReference type="SAM" id="Phobius"/>
    </source>
</evidence>
<dbReference type="EMBL" id="AWQS01000121">
    <property type="protein sequence ID" value="EWT05343.1"/>
    <property type="molecule type" value="Genomic_DNA"/>
</dbReference>
<evidence type="ECO:0000313" key="3">
    <source>
        <dbReference type="EMBL" id="EWT05343.1"/>
    </source>
</evidence>
<gene>
    <name evidence="3" type="ORF">N864_05205</name>
</gene>
<feature type="transmembrane region" description="Helical" evidence="1">
    <location>
        <begin position="63"/>
        <end position="90"/>
    </location>
</feature>
<reference evidence="4" key="1">
    <citation type="submission" date="2013-08" db="EMBL/GenBank/DDBJ databases">
        <title>Intrasporangium oryzae NRRL B-24470.</title>
        <authorList>
            <person name="Liu H."/>
            <person name="Wang G."/>
        </authorList>
    </citation>
    <scope>NUCLEOTIDE SEQUENCE [LARGE SCALE GENOMIC DNA]</scope>
    <source>
        <strain evidence="4">Q5-1</strain>
    </source>
</reference>
<dbReference type="RefSeq" id="WP_051518575.1">
    <property type="nucleotide sequence ID" value="NZ_AWQS01000121.1"/>
</dbReference>
<proteinExistence type="predicted"/>
<organism evidence="3 4">
    <name type="scientific">Intrasporangium chromatireducens Q5-1</name>
    <dbReference type="NCBI Taxonomy" id="584657"/>
    <lineage>
        <taxon>Bacteria</taxon>
        <taxon>Bacillati</taxon>
        <taxon>Actinomycetota</taxon>
        <taxon>Actinomycetes</taxon>
        <taxon>Micrococcales</taxon>
        <taxon>Intrasporangiaceae</taxon>
        <taxon>Intrasporangium</taxon>
    </lineage>
</organism>